<reference evidence="1 2" key="1">
    <citation type="submission" date="2018-08" db="EMBL/GenBank/DDBJ databases">
        <title>Sequencing the genomes of 1000 actinobacteria strains.</title>
        <authorList>
            <person name="Klenk H.-P."/>
        </authorList>
    </citation>
    <scope>NUCLEOTIDE SEQUENCE [LARGE SCALE GENOMIC DNA]</scope>
    <source>
        <strain evidence="1 2">DSM 22891</strain>
    </source>
</reference>
<gene>
    <name evidence="1" type="ORF">DFJ64_2316</name>
</gene>
<evidence type="ECO:0000313" key="1">
    <source>
        <dbReference type="EMBL" id="REF36881.1"/>
    </source>
</evidence>
<dbReference type="PANTHER" id="PTHR43434">
    <property type="entry name" value="PHOSPHOGLYCOLATE PHOSPHATASE"/>
    <property type="match status" value="1"/>
</dbReference>
<dbReference type="InterPro" id="IPR036412">
    <property type="entry name" value="HAD-like_sf"/>
</dbReference>
<evidence type="ECO:0000313" key="2">
    <source>
        <dbReference type="Proteomes" id="UP000256485"/>
    </source>
</evidence>
<dbReference type="Pfam" id="PF00702">
    <property type="entry name" value="Hydrolase"/>
    <property type="match status" value="1"/>
</dbReference>
<dbReference type="InterPro" id="IPR050155">
    <property type="entry name" value="HAD-like_hydrolase_sf"/>
</dbReference>
<dbReference type="GO" id="GO:0005829">
    <property type="term" value="C:cytosol"/>
    <property type="evidence" value="ECO:0007669"/>
    <property type="project" value="TreeGrafter"/>
</dbReference>
<dbReference type="Proteomes" id="UP000256485">
    <property type="component" value="Unassembled WGS sequence"/>
</dbReference>
<dbReference type="PANTHER" id="PTHR43434:SF1">
    <property type="entry name" value="PHOSPHOGLYCOLATE PHOSPHATASE"/>
    <property type="match status" value="1"/>
</dbReference>
<dbReference type="RefSeq" id="WP_245941080.1">
    <property type="nucleotide sequence ID" value="NZ_QTUC01000001.1"/>
</dbReference>
<dbReference type="GO" id="GO:0006281">
    <property type="term" value="P:DNA repair"/>
    <property type="evidence" value="ECO:0007669"/>
    <property type="project" value="TreeGrafter"/>
</dbReference>
<organism evidence="1 2">
    <name type="scientific">Thermasporomyces composti</name>
    <dbReference type="NCBI Taxonomy" id="696763"/>
    <lineage>
        <taxon>Bacteria</taxon>
        <taxon>Bacillati</taxon>
        <taxon>Actinomycetota</taxon>
        <taxon>Actinomycetes</taxon>
        <taxon>Propionibacteriales</taxon>
        <taxon>Nocardioidaceae</taxon>
        <taxon>Thermasporomyces</taxon>
    </lineage>
</organism>
<dbReference type="AlphaFoldDB" id="A0A3D9VHV3"/>
<proteinExistence type="predicted"/>
<keyword evidence="2" id="KW-1185">Reference proteome</keyword>
<name>A0A3D9VHV3_THECX</name>
<keyword evidence="1" id="KW-0378">Hydrolase</keyword>
<dbReference type="Gene3D" id="3.40.50.1000">
    <property type="entry name" value="HAD superfamily/HAD-like"/>
    <property type="match status" value="1"/>
</dbReference>
<accession>A0A3D9VHV3</accession>
<sequence length="229" mass="24429">MRRLIDVVARTGPVLLDFDGPVCGLFAGGRVATVAARLRDVLAAHGVDLGTIWNNDQDLLNLLQRFQRFAPDLLPVVENALVHEEVTAAKVAPPTTHAHEAIRACHANGRPIVIVSNNAPQAVRAYLDQHELSHLIRGVVGRAHARPDLMKPHPDPVRRALAMLGARPDECVLVGDSDTDMQVARATGVHPVGFANRPGKRTQLERAGAEVVIDSMAAFAAAVSTSAGS</sequence>
<comment type="caution">
    <text evidence="1">The sequence shown here is derived from an EMBL/GenBank/DDBJ whole genome shotgun (WGS) entry which is preliminary data.</text>
</comment>
<dbReference type="NCBIfam" id="TIGR01549">
    <property type="entry name" value="HAD-SF-IA-v1"/>
    <property type="match status" value="1"/>
</dbReference>
<dbReference type="GO" id="GO:0008967">
    <property type="term" value="F:phosphoglycolate phosphatase activity"/>
    <property type="evidence" value="ECO:0007669"/>
    <property type="project" value="TreeGrafter"/>
</dbReference>
<dbReference type="InterPro" id="IPR006439">
    <property type="entry name" value="HAD-SF_hydro_IA"/>
</dbReference>
<protein>
    <submittedName>
        <fullName evidence="1">HAD superfamily hydrolase (TIGR01509 family)/HAD superfamily hydrolase (TIGR01549 family)</fullName>
    </submittedName>
</protein>
<dbReference type="EMBL" id="QTUC01000001">
    <property type="protein sequence ID" value="REF36881.1"/>
    <property type="molecule type" value="Genomic_DNA"/>
</dbReference>
<dbReference type="SUPFAM" id="SSF56784">
    <property type="entry name" value="HAD-like"/>
    <property type="match status" value="1"/>
</dbReference>
<dbReference type="InterPro" id="IPR023214">
    <property type="entry name" value="HAD_sf"/>
</dbReference>
<dbReference type="CDD" id="cd01427">
    <property type="entry name" value="HAD_like"/>
    <property type="match status" value="1"/>
</dbReference>